<evidence type="ECO:0000313" key="7">
    <source>
        <dbReference type="EMBL" id="CAH3946533.1"/>
    </source>
</evidence>
<dbReference type="GO" id="GO:0022857">
    <property type="term" value="F:transmembrane transporter activity"/>
    <property type="evidence" value="ECO:0007669"/>
    <property type="project" value="InterPro"/>
</dbReference>
<sequence>MSFFRQAGFTAIVCCLCTNLGLLNSWPSATLGLFASANTTLNRPMSETELALFGSLTSAAALFSTPCSGILLDVLGRKYSCILFGLPQVIAWTLISTCYKVEGVLIAMFISGLSGCIFLIVPVFICEFCDETIRGMMTSAALIFYGLGMLLSYVLGGSLEYHSLNYSCLSLTVFGVAMLSFLKESPTHLMKKGLEKDAAKSVAYYRGEKVESKVVMQEIDNIRRSLNPELEAKEDATTEEEELRESTEKVKLSFWRFIKKSRSTRRALLLCLILYTASIFQGLIVVQVYAQPLFKEAIPNMSTTISSVIFAAVVIVSGCLAGYLMEKAGRRFLMIGSSLVAGVCCLILGTQIQLHWGPYWISAIFLYTFCVAYSLGAGTVPLVLIAEVFLPEIKGIVTMIAFEWAWICNFIILFMFNPLVAALADVVFSNSQIMCIAT</sequence>
<feature type="transmembrane region" description="Helical" evidence="5">
    <location>
        <begin position="161"/>
        <end position="182"/>
    </location>
</feature>
<dbReference type="InterPro" id="IPR005829">
    <property type="entry name" value="Sugar_transporter_CS"/>
</dbReference>
<evidence type="ECO:0000256" key="3">
    <source>
        <dbReference type="ARBA" id="ARBA00022989"/>
    </source>
</evidence>
<gene>
    <name evidence="7" type="ORF">PIBRA_LOCUS1393</name>
</gene>
<keyword evidence="8" id="KW-1185">Reference proteome</keyword>
<dbReference type="AlphaFoldDB" id="A0A9P0X2J0"/>
<keyword evidence="4 5" id="KW-0472">Membrane</keyword>
<dbReference type="Gene3D" id="1.20.1250.20">
    <property type="entry name" value="MFS general substrate transporter like domains"/>
    <property type="match status" value="1"/>
</dbReference>
<dbReference type="PANTHER" id="PTHR48021">
    <property type="match status" value="1"/>
</dbReference>
<accession>A0A9P0X2J0</accession>
<evidence type="ECO:0000256" key="4">
    <source>
        <dbReference type="ARBA" id="ARBA00023136"/>
    </source>
</evidence>
<evidence type="ECO:0000259" key="6">
    <source>
        <dbReference type="PROSITE" id="PS50850"/>
    </source>
</evidence>
<dbReference type="Pfam" id="PF00083">
    <property type="entry name" value="Sugar_tr"/>
    <property type="match status" value="1"/>
</dbReference>
<dbReference type="InterPro" id="IPR005828">
    <property type="entry name" value="MFS_sugar_transport-like"/>
</dbReference>
<dbReference type="PANTHER" id="PTHR48021:SF1">
    <property type="entry name" value="GH07001P-RELATED"/>
    <property type="match status" value="1"/>
</dbReference>
<evidence type="ECO:0000256" key="1">
    <source>
        <dbReference type="ARBA" id="ARBA00004141"/>
    </source>
</evidence>
<dbReference type="InterPro" id="IPR050549">
    <property type="entry name" value="MFS_Trehalose_Transporter"/>
</dbReference>
<feature type="transmembrane region" description="Helical" evidence="5">
    <location>
        <begin position="267"/>
        <end position="290"/>
    </location>
</feature>
<feature type="transmembrane region" description="Helical" evidence="5">
    <location>
        <begin position="302"/>
        <end position="325"/>
    </location>
</feature>
<feature type="transmembrane region" description="Helical" evidence="5">
    <location>
        <begin position="51"/>
        <end position="72"/>
    </location>
</feature>
<feature type="transmembrane region" description="Helical" evidence="5">
    <location>
        <begin position="360"/>
        <end position="384"/>
    </location>
</feature>
<evidence type="ECO:0000256" key="5">
    <source>
        <dbReference type="SAM" id="Phobius"/>
    </source>
</evidence>
<protein>
    <recommendedName>
        <fullName evidence="6">Major facilitator superfamily (MFS) profile domain-containing protein</fullName>
    </recommendedName>
</protein>
<evidence type="ECO:0000313" key="8">
    <source>
        <dbReference type="Proteomes" id="UP001152562"/>
    </source>
</evidence>
<feature type="transmembrane region" description="Helical" evidence="5">
    <location>
        <begin position="79"/>
        <end position="97"/>
    </location>
</feature>
<name>A0A9P0X2J0_PIEBR</name>
<reference evidence="7" key="1">
    <citation type="submission" date="2022-05" db="EMBL/GenBank/DDBJ databases">
        <authorList>
            <person name="Okamura Y."/>
        </authorList>
    </citation>
    <scope>NUCLEOTIDE SEQUENCE</scope>
</reference>
<dbReference type="PROSITE" id="PS00216">
    <property type="entry name" value="SUGAR_TRANSPORT_1"/>
    <property type="match status" value="2"/>
</dbReference>
<keyword evidence="2 5" id="KW-0812">Transmembrane</keyword>
<dbReference type="PROSITE" id="PS50850">
    <property type="entry name" value="MFS"/>
    <property type="match status" value="1"/>
</dbReference>
<dbReference type="InterPro" id="IPR036259">
    <property type="entry name" value="MFS_trans_sf"/>
</dbReference>
<feature type="transmembrane region" description="Helical" evidence="5">
    <location>
        <begin position="332"/>
        <end position="354"/>
    </location>
</feature>
<dbReference type="Proteomes" id="UP001152562">
    <property type="component" value="Unassembled WGS sequence"/>
</dbReference>
<evidence type="ECO:0000256" key="2">
    <source>
        <dbReference type="ARBA" id="ARBA00022692"/>
    </source>
</evidence>
<comment type="caution">
    <text evidence="7">The sequence shown here is derived from an EMBL/GenBank/DDBJ whole genome shotgun (WGS) entry which is preliminary data.</text>
</comment>
<comment type="subcellular location">
    <subcellularLocation>
        <location evidence="1">Membrane</location>
        <topology evidence="1">Multi-pass membrane protein</topology>
    </subcellularLocation>
</comment>
<dbReference type="InterPro" id="IPR020846">
    <property type="entry name" value="MFS_dom"/>
</dbReference>
<proteinExistence type="predicted"/>
<dbReference type="EMBL" id="CALOZG010000002">
    <property type="protein sequence ID" value="CAH3946533.1"/>
    <property type="molecule type" value="Genomic_DNA"/>
</dbReference>
<feature type="transmembrane region" description="Helical" evidence="5">
    <location>
        <begin position="103"/>
        <end position="125"/>
    </location>
</feature>
<keyword evidence="3 5" id="KW-1133">Transmembrane helix</keyword>
<dbReference type="SUPFAM" id="SSF103473">
    <property type="entry name" value="MFS general substrate transporter"/>
    <property type="match status" value="1"/>
</dbReference>
<feature type="transmembrane region" description="Helical" evidence="5">
    <location>
        <begin position="137"/>
        <end position="155"/>
    </location>
</feature>
<dbReference type="GO" id="GO:0016020">
    <property type="term" value="C:membrane"/>
    <property type="evidence" value="ECO:0007669"/>
    <property type="project" value="UniProtKB-SubCell"/>
</dbReference>
<organism evidence="7 8">
    <name type="scientific">Pieris brassicae</name>
    <name type="common">White butterfly</name>
    <name type="synonym">Large white butterfly</name>
    <dbReference type="NCBI Taxonomy" id="7116"/>
    <lineage>
        <taxon>Eukaryota</taxon>
        <taxon>Metazoa</taxon>
        <taxon>Ecdysozoa</taxon>
        <taxon>Arthropoda</taxon>
        <taxon>Hexapoda</taxon>
        <taxon>Insecta</taxon>
        <taxon>Pterygota</taxon>
        <taxon>Neoptera</taxon>
        <taxon>Endopterygota</taxon>
        <taxon>Lepidoptera</taxon>
        <taxon>Glossata</taxon>
        <taxon>Ditrysia</taxon>
        <taxon>Papilionoidea</taxon>
        <taxon>Pieridae</taxon>
        <taxon>Pierinae</taxon>
        <taxon>Pieris</taxon>
    </lineage>
</organism>
<feature type="domain" description="Major facilitator superfamily (MFS) profile" evidence="6">
    <location>
        <begin position="1"/>
        <end position="438"/>
    </location>
</feature>